<dbReference type="SUPFAM" id="SSF51735">
    <property type="entry name" value="NAD(P)-binding Rossmann-fold domains"/>
    <property type="match status" value="1"/>
</dbReference>
<dbReference type="PANTHER" id="PTHR43880:SF12">
    <property type="entry name" value="ALCOHOL DEHYDROGENASE CLASS-3"/>
    <property type="match status" value="1"/>
</dbReference>
<dbReference type="FunFam" id="3.40.50.720:FF:000003">
    <property type="entry name" value="S-(hydroxymethyl)glutathione dehydrogenase"/>
    <property type="match status" value="1"/>
</dbReference>
<comment type="similarity">
    <text evidence="6">Belongs to the zinc-containing alcohol dehydrogenase family.</text>
</comment>
<keyword evidence="10" id="KW-1185">Reference proteome</keyword>
<dbReference type="Pfam" id="PF00107">
    <property type="entry name" value="ADH_zinc_N"/>
    <property type="match status" value="1"/>
</dbReference>
<gene>
    <name evidence="9" type="ORF">DSTB1V02_LOCUS3675</name>
</gene>
<name>A0A7R8X4B6_9CRUS</name>
<feature type="domain" description="Alcohol dehydrogenase-like C-terminal" evidence="7">
    <location>
        <begin position="218"/>
        <end position="362"/>
    </location>
</feature>
<protein>
    <recommendedName>
        <fullName evidence="11">S-(hydroxymethyl)glutathione dehydrogenase</fullName>
    </recommendedName>
</protein>
<dbReference type="OrthoDB" id="417550at2759"/>
<evidence type="ECO:0000256" key="3">
    <source>
        <dbReference type="ARBA" id="ARBA00022833"/>
    </source>
</evidence>
<feature type="non-terminal residue" evidence="9">
    <location>
        <position position="395"/>
    </location>
</feature>
<dbReference type="PANTHER" id="PTHR43880">
    <property type="entry name" value="ALCOHOL DEHYDROGENASE"/>
    <property type="match status" value="1"/>
</dbReference>
<evidence type="ECO:0000256" key="5">
    <source>
        <dbReference type="ARBA" id="ARBA00023027"/>
    </source>
</evidence>
<dbReference type="SUPFAM" id="SSF50129">
    <property type="entry name" value="GroES-like"/>
    <property type="match status" value="1"/>
</dbReference>
<dbReference type="PROSITE" id="PS00059">
    <property type="entry name" value="ADH_ZINC"/>
    <property type="match status" value="1"/>
</dbReference>
<dbReference type="InterPro" id="IPR011032">
    <property type="entry name" value="GroES-like_sf"/>
</dbReference>
<evidence type="ECO:0000256" key="2">
    <source>
        <dbReference type="ARBA" id="ARBA00022723"/>
    </source>
</evidence>
<evidence type="ECO:0000256" key="6">
    <source>
        <dbReference type="RuleBase" id="RU361277"/>
    </source>
</evidence>
<dbReference type="Pfam" id="PF08240">
    <property type="entry name" value="ADH_N"/>
    <property type="match status" value="1"/>
</dbReference>
<dbReference type="GO" id="GO:0005829">
    <property type="term" value="C:cytosol"/>
    <property type="evidence" value="ECO:0007669"/>
    <property type="project" value="TreeGrafter"/>
</dbReference>
<evidence type="ECO:0000259" key="8">
    <source>
        <dbReference type="Pfam" id="PF08240"/>
    </source>
</evidence>
<dbReference type="InterPro" id="IPR002328">
    <property type="entry name" value="ADH_Zn_CS"/>
</dbReference>
<keyword evidence="3 6" id="KW-0862">Zinc</keyword>
<dbReference type="FunFam" id="3.90.180.10:FF:000067">
    <property type="entry name" value="alcohol dehydrogenase 1-like isoform X1"/>
    <property type="match status" value="1"/>
</dbReference>
<dbReference type="AlphaFoldDB" id="A0A7R8X4B6"/>
<sequence length="395" mass="42490">KSSRHHRESSNRHTRLQAIKCLAAVAWEANQPLSIEQIEVAPPKAHEVRIKIHSTGVCHTDASTLWGVSPEGPGGLFPTVLGHEGAGIVESVGEGVTNVQPGDHVIPLCMPWCGECRACRSGKTNLCGKLWKLMGTGVLLDGTSRFTCKGKILHHYMGTSTFSQYTVVPDISVVKLNDSARLDRVCLLACGIPTGYGSPLNEAKVEEGSTVAVFGLGAVGLGAVMGCRKAKAKRIIGVDINPRKFDIGEKFGCTEFVNPEDHAGRPIQEVLAEMTDGGVDFSFECVGNVQAMASLHREANPAFKRAALDCVQKGWGVATIIGGAGKGVELAFPPIQLLFGRKLRGAIFGGYKRDDLPELVEEYLRGELMVDEFVTQELKLEEINKAFDSLRDGIG</sequence>
<evidence type="ECO:0000313" key="9">
    <source>
        <dbReference type="EMBL" id="CAD7243762.1"/>
    </source>
</evidence>
<dbReference type="Proteomes" id="UP000677054">
    <property type="component" value="Unassembled WGS sequence"/>
</dbReference>
<evidence type="ECO:0000256" key="4">
    <source>
        <dbReference type="ARBA" id="ARBA00023002"/>
    </source>
</evidence>
<evidence type="ECO:0008006" key="11">
    <source>
        <dbReference type="Google" id="ProtNLM"/>
    </source>
</evidence>
<accession>A0A7R8X4B6</accession>
<dbReference type="GO" id="GO:0008270">
    <property type="term" value="F:zinc ion binding"/>
    <property type="evidence" value="ECO:0007669"/>
    <property type="project" value="InterPro"/>
</dbReference>
<dbReference type="EMBL" id="CAJPEV010000491">
    <property type="protein sequence ID" value="CAG0885830.1"/>
    <property type="molecule type" value="Genomic_DNA"/>
</dbReference>
<feature type="domain" description="Alcohol dehydrogenase-like N-terminal" evidence="8">
    <location>
        <begin position="45"/>
        <end position="177"/>
    </location>
</feature>
<dbReference type="GO" id="GO:0051903">
    <property type="term" value="F:S-(hydroxymethyl)glutathione dehydrogenase [NAD(P)+] activity"/>
    <property type="evidence" value="ECO:0007669"/>
    <property type="project" value="TreeGrafter"/>
</dbReference>
<dbReference type="InterPro" id="IPR036291">
    <property type="entry name" value="NAD(P)-bd_dom_sf"/>
</dbReference>
<keyword evidence="4" id="KW-0560">Oxidoreductase</keyword>
<dbReference type="Gene3D" id="3.40.50.720">
    <property type="entry name" value="NAD(P)-binding Rossmann-like Domain"/>
    <property type="match status" value="1"/>
</dbReference>
<dbReference type="InterPro" id="IPR013154">
    <property type="entry name" value="ADH-like_N"/>
</dbReference>
<keyword evidence="2 6" id="KW-0479">Metal-binding</keyword>
<dbReference type="Gene3D" id="3.90.180.10">
    <property type="entry name" value="Medium-chain alcohol dehydrogenases, catalytic domain"/>
    <property type="match status" value="1"/>
</dbReference>
<evidence type="ECO:0000313" key="10">
    <source>
        <dbReference type="Proteomes" id="UP000677054"/>
    </source>
</evidence>
<proteinExistence type="inferred from homology"/>
<dbReference type="EMBL" id="LR900008">
    <property type="protein sequence ID" value="CAD7243762.1"/>
    <property type="molecule type" value="Genomic_DNA"/>
</dbReference>
<organism evidence="9">
    <name type="scientific">Darwinula stevensoni</name>
    <dbReference type="NCBI Taxonomy" id="69355"/>
    <lineage>
        <taxon>Eukaryota</taxon>
        <taxon>Metazoa</taxon>
        <taxon>Ecdysozoa</taxon>
        <taxon>Arthropoda</taxon>
        <taxon>Crustacea</taxon>
        <taxon>Oligostraca</taxon>
        <taxon>Ostracoda</taxon>
        <taxon>Podocopa</taxon>
        <taxon>Podocopida</taxon>
        <taxon>Darwinulocopina</taxon>
        <taxon>Darwinuloidea</taxon>
        <taxon>Darwinulidae</taxon>
        <taxon>Darwinula</taxon>
    </lineage>
</organism>
<dbReference type="GO" id="GO:0046294">
    <property type="term" value="P:formaldehyde catabolic process"/>
    <property type="evidence" value="ECO:0007669"/>
    <property type="project" value="TreeGrafter"/>
</dbReference>
<keyword evidence="5" id="KW-0520">NAD</keyword>
<reference evidence="9" key="1">
    <citation type="submission" date="2020-11" db="EMBL/GenBank/DDBJ databases">
        <authorList>
            <person name="Tran Van P."/>
        </authorList>
    </citation>
    <scope>NUCLEOTIDE SEQUENCE</scope>
</reference>
<evidence type="ECO:0000259" key="7">
    <source>
        <dbReference type="Pfam" id="PF00107"/>
    </source>
</evidence>
<evidence type="ECO:0000256" key="1">
    <source>
        <dbReference type="ARBA" id="ARBA00001947"/>
    </source>
</evidence>
<comment type="cofactor">
    <cofactor evidence="1 6">
        <name>Zn(2+)</name>
        <dbReference type="ChEBI" id="CHEBI:29105"/>
    </cofactor>
</comment>
<dbReference type="InterPro" id="IPR013149">
    <property type="entry name" value="ADH-like_C"/>
</dbReference>